<dbReference type="CDD" id="cd16345">
    <property type="entry name" value="LMWP_ArsC"/>
    <property type="match status" value="1"/>
</dbReference>
<dbReference type="Proteomes" id="UP001158066">
    <property type="component" value="Unassembled WGS sequence"/>
</dbReference>
<dbReference type="InterPro" id="IPR023485">
    <property type="entry name" value="Ptyr_pPase"/>
</dbReference>
<feature type="domain" description="Phosphotyrosine protein phosphatase I" evidence="2">
    <location>
        <begin position="3"/>
        <end position="127"/>
    </location>
</feature>
<dbReference type="RefSeq" id="WP_283407872.1">
    <property type="nucleotide sequence ID" value="NZ_FXUF01000001.1"/>
</dbReference>
<gene>
    <name evidence="3" type="ORF">SAMN06296020_101536</name>
</gene>
<evidence type="ECO:0000313" key="4">
    <source>
        <dbReference type="Proteomes" id="UP001158066"/>
    </source>
</evidence>
<dbReference type="InterPro" id="IPR036196">
    <property type="entry name" value="Ptyr_pPase_sf"/>
</dbReference>
<keyword evidence="1" id="KW-0059">Arsenical resistance</keyword>
<protein>
    <submittedName>
        <fullName evidence="3">Arsenate reductase</fullName>
    </submittedName>
</protein>
<evidence type="ECO:0000313" key="3">
    <source>
        <dbReference type="EMBL" id="SMP41658.1"/>
    </source>
</evidence>
<dbReference type="GO" id="GO:0046685">
    <property type="term" value="P:response to arsenic-containing substance"/>
    <property type="evidence" value="ECO:0007669"/>
    <property type="project" value="UniProtKB-KW"/>
</dbReference>
<evidence type="ECO:0000259" key="2">
    <source>
        <dbReference type="SMART" id="SM00226"/>
    </source>
</evidence>
<dbReference type="EMBL" id="FXUF01000001">
    <property type="protein sequence ID" value="SMP41658.1"/>
    <property type="molecule type" value="Genomic_DNA"/>
</dbReference>
<reference evidence="3" key="1">
    <citation type="submission" date="2017-05" db="EMBL/GenBank/DDBJ databases">
        <authorList>
            <person name="Varghese N."/>
            <person name="Submissions S."/>
        </authorList>
    </citation>
    <scope>NUCLEOTIDE SEQUENCE</scope>
    <source>
        <strain evidence="3">Su22</strain>
    </source>
</reference>
<organism evidence="3 4">
    <name type="scientific">Anoxynatronum buryatiense</name>
    <dbReference type="NCBI Taxonomy" id="489973"/>
    <lineage>
        <taxon>Bacteria</taxon>
        <taxon>Bacillati</taxon>
        <taxon>Bacillota</taxon>
        <taxon>Clostridia</taxon>
        <taxon>Eubacteriales</taxon>
        <taxon>Clostridiaceae</taxon>
        <taxon>Anoxynatronum</taxon>
    </lineage>
</organism>
<evidence type="ECO:0000256" key="1">
    <source>
        <dbReference type="ARBA" id="ARBA00022849"/>
    </source>
</evidence>
<dbReference type="AlphaFoldDB" id="A0AA45WTG7"/>
<comment type="caution">
    <text evidence="3">The sequence shown here is derived from an EMBL/GenBank/DDBJ whole genome shotgun (WGS) entry which is preliminary data.</text>
</comment>
<dbReference type="Pfam" id="PF01451">
    <property type="entry name" value="LMWPc"/>
    <property type="match status" value="1"/>
</dbReference>
<accession>A0AA45WTG7</accession>
<dbReference type="PANTHER" id="PTHR43428:SF1">
    <property type="entry name" value="ARSENATE REDUCTASE"/>
    <property type="match status" value="1"/>
</dbReference>
<dbReference type="SMART" id="SM00226">
    <property type="entry name" value="LMWPc"/>
    <property type="match status" value="1"/>
</dbReference>
<name>A0AA45WTG7_9CLOT</name>
<dbReference type="Gene3D" id="3.40.50.2300">
    <property type="match status" value="1"/>
</dbReference>
<proteinExistence type="predicted"/>
<dbReference type="PANTHER" id="PTHR43428">
    <property type="entry name" value="ARSENATE REDUCTASE"/>
    <property type="match status" value="1"/>
</dbReference>
<sequence>MKKTVAFVCIHNSCRSQMAEAWAKHLGKDILEVYSAGTESYHEVKPGAVEVMKEVGIDMSDHYPKLLSDIPEEVDILITMGCGVVCPYWPNQHQEDWGLEDPSGGPIEGFRTTRDLIKEKVEDLVQRVAAGEL</sequence>
<keyword evidence="4" id="KW-1185">Reference proteome</keyword>
<dbReference type="SUPFAM" id="SSF52788">
    <property type="entry name" value="Phosphotyrosine protein phosphatases I"/>
    <property type="match status" value="1"/>
</dbReference>